<keyword evidence="4" id="KW-1185">Reference proteome</keyword>
<feature type="region of interest" description="Disordered" evidence="2">
    <location>
        <begin position="178"/>
        <end position="247"/>
    </location>
</feature>
<accession>A0A8H3U0D3</accession>
<protein>
    <submittedName>
        <fullName evidence="3">Uncharacterized protein</fullName>
    </submittedName>
</protein>
<proteinExistence type="predicted"/>
<feature type="compositionally biased region" description="Low complexity" evidence="2">
    <location>
        <begin position="209"/>
        <end position="224"/>
    </location>
</feature>
<feature type="region of interest" description="Disordered" evidence="2">
    <location>
        <begin position="1"/>
        <end position="112"/>
    </location>
</feature>
<gene>
    <name evidence="3" type="ORF">NliqN6_6582</name>
</gene>
<dbReference type="AlphaFoldDB" id="A0A8H3U0D3"/>
<reference evidence="3" key="1">
    <citation type="submission" date="2020-07" db="EMBL/GenBank/DDBJ databases">
        <title>Draft Genome Sequence of a Deep-Sea Yeast, Naganishia (Cryptococcus) liquefaciens strain N6.</title>
        <authorList>
            <person name="Han Y.W."/>
            <person name="Kajitani R."/>
            <person name="Morimoto H."/>
            <person name="Parhat M."/>
            <person name="Tsubouchi H."/>
            <person name="Bakenova O."/>
            <person name="Ogata M."/>
            <person name="Argunhan B."/>
            <person name="Aoki R."/>
            <person name="Kajiwara S."/>
            <person name="Itoh T."/>
            <person name="Iwasaki H."/>
        </authorList>
    </citation>
    <scope>NUCLEOTIDE SEQUENCE</scope>
    <source>
        <strain evidence="3">N6</strain>
    </source>
</reference>
<evidence type="ECO:0000313" key="3">
    <source>
        <dbReference type="EMBL" id="GHJ90180.1"/>
    </source>
</evidence>
<keyword evidence="1" id="KW-0175">Coiled coil</keyword>
<name>A0A8H3U0D3_9TREE</name>
<dbReference type="EMBL" id="BLZA01000057">
    <property type="protein sequence ID" value="GHJ90180.1"/>
    <property type="molecule type" value="Genomic_DNA"/>
</dbReference>
<evidence type="ECO:0000313" key="4">
    <source>
        <dbReference type="Proteomes" id="UP000620104"/>
    </source>
</evidence>
<feature type="compositionally biased region" description="Polar residues" evidence="2">
    <location>
        <begin position="102"/>
        <end position="112"/>
    </location>
</feature>
<feature type="compositionally biased region" description="Polar residues" evidence="2">
    <location>
        <begin position="8"/>
        <end position="27"/>
    </location>
</feature>
<feature type="compositionally biased region" description="Polar residues" evidence="2">
    <location>
        <begin position="233"/>
        <end position="242"/>
    </location>
</feature>
<feature type="compositionally biased region" description="Polar residues" evidence="2">
    <location>
        <begin position="550"/>
        <end position="562"/>
    </location>
</feature>
<organism evidence="3 4">
    <name type="scientific">Naganishia liquefaciens</name>
    <dbReference type="NCBI Taxonomy" id="104408"/>
    <lineage>
        <taxon>Eukaryota</taxon>
        <taxon>Fungi</taxon>
        <taxon>Dikarya</taxon>
        <taxon>Basidiomycota</taxon>
        <taxon>Agaricomycotina</taxon>
        <taxon>Tremellomycetes</taxon>
        <taxon>Filobasidiales</taxon>
        <taxon>Filobasidiaceae</taxon>
        <taxon>Naganishia</taxon>
    </lineage>
</organism>
<feature type="coiled-coil region" evidence="1">
    <location>
        <begin position="368"/>
        <end position="444"/>
    </location>
</feature>
<evidence type="ECO:0000256" key="2">
    <source>
        <dbReference type="SAM" id="MobiDB-lite"/>
    </source>
</evidence>
<feature type="region of interest" description="Disordered" evidence="2">
    <location>
        <begin position="540"/>
        <end position="562"/>
    </location>
</feature>
<dbReference type="OrthoDB" id="2592848at2759"/>
<feature type="compositionally biased region" description="Polar residues" evidence="2">
    <location>
        <begin position="81"/>
        <end position="92"/>
    </location>
</feature>
<comment type="caution">
    <text evidence="3">The sequence shown here is derived from an EMBL/GenBank/DDBJ whole genome shotgun (WGS) entry which is preliminary data.</text>
</comment>
<sequence>MGKKKNSTKPSAGKQSREQLLSQQNNEGENKDETKSPETLATKTMRQKREAMFGFKAKPVHPAGLAEPAVQPQAKPAGTPLFSSGLPSTTTPAVPPPCSVHRQPSPSQTGTSFIGQDPAKALGPIKNWTDVFNLTPEKRRQWFNVVPGAEAAYTKILENARKKHALVMAEKARAQGGVAPATAPPAQNVAGPSRAPLPAFKSPAFSTCPPRAASAPLPSSPTSSTGMSAVEANPQSSGNANLRPNPPKTLEQQVQLVEAENADLRSTMLQLKATLEKSGARLMDANACSQRHLGNHVNSAQSVAVAVQSQELDHLHGTLNRLRAETSKIKHENEIHLTELNAIRFDVENLRKENTRLGLKSLEETAAREALEGDKAKLEAEVQLLKQLLQERDIKLSEVESEAEHYKKESKASMPMVKKLTNSLRETEEERRKLKIRLDAVKLLVLQDDLSGLTPDLNFPASVKHVTKTLGSPDDQKEILDSVLPIKEYPSGTDTVVHTHAAISSGPAWSRGIKEKARSQGSINLLKVAWKMAALERVVPPASSSSLSSANTKRSATLSGTA</sequence>
<evidence type="ECO:0000256" key="1">
    <source>
        <dbReference type="SAM" id="Coils"/>
    </source>
</evidence>
<dbReference type="Proteomes" id="UP000620104">
    <property type="component" value="Unassembled WGS sequence"/>
</dbReference>